<evidence type="ECO:0000256" key="12">
    <source>
        <dbReference type="ARBA" id="ARBA00022842"/>
    </source>
</evidence>
<feature type="compositionally biased region" description="Basic and acidic residues" evidence="14">
    <location>
        <begin position="214"/>
        <end position="225"/>
    </location>
</feature>
<keyword evidence="10" id="KW-0479">Metal-binding</keyword>
<evidence type="ECO:0000256" key="6">
    <source>
        <dbReference type="ARBA" id="ARBA00009999"/>
    </source>
</evidence>
<comment type="cofactor">
    <cofactor evidence="3">
        <name>Co(2+)</name>
        <dbReference type="ChEBI" id="CHEBI:48828"/>
    </cofactor>
</comment>
<keyword evidence="17" id="KW-1185">Reference proteome</keyword>
<dbReference type="PROSITE" id="PS51831">
    <property type="entry name" value="HD"/>
    <property type="match status" value="1"/>
</dbReference>
<evidence type="ECO:0000256" key="9">
    <source>
        <dbReference type="ARBA" id="ARBA00015933"/>
    </source>
</evidence>
<comment type="catalytic activity">
    <reaction evidence="1">
        <text>a 2'-deoxyribonucleoside 5'-phosphate + H2O = a 2'-deoxyribonucleoside + phosphate</text>
        <dbReference type="Rhea" id="RHEA:36167"/>
        <dbReference type="ChEBI" id="CHEBI:15377"/>
        <dbReference type="ChEBI" id="CHEBI:18274"/>
        <dbReference type="ChEBI" id="CHEBI:43474"/>
        <dbReference type="ChEBI" id="CHEBI:65317"/>
        <dbReference type="EC" id="3.1.3.89"/>
    </reaction>
</comment>
<dbReference type="Proteomes" id="UP001497497">
    <property type="component" value="Unassembled WGS sequence"/>
</dbReference>
<evidence type="ECO:0000256" key="13">
    <source>
        <dbReference type="ARBA" id="ARBA00032735"/>
    </source>
</evidence>
<comment type="subunit">
    <text evidence="7">Homodimer.</text>
</comment>
<evidence type="ECO:0000256" key="10">
    <source>
        <dbReference type="ARBA" id="ARBA00022723"/>
    </source>
</evidence>
<dbReference type="EMBL" id="CAXITT010000256">
    <property type="protein sequence ID" value="CAL1537261.1"/>
    <property type="molecule type" value="Genomic_DNA"/>
</dbReference>
<dbReference type="GO" id="GO:0009159">
    <property type="term" value="P:deoxyribonucleoside monophosphate catabolic process"/>
    <property type="evidence" value="ECO:0007669"/>
    <property type="project" value="UniProtKB-ARBA"/>
</dbReference>
<dbReference type="AlphaFoldDB" id="A0AAV2HT07"/>
<evidence type="ECO:0000256" key="4">
    <source>
        <dbReference type="ARBA" id="ARBA00001946"/>
    </source>
</evidence>
<evidence type="ECO:0000313" key="16">
    <source>
        <dbReference type="EMBL" id="CAL1537261.1"/>
    </source>
</evidence>
<accession>A0AAV2HT07</accession>
<comment type="cofactor">
    <cofactor evidence="4">
        <name>Mg(2+)</name>
        <dbReference type="ChEBI" id="CHEBI:18420"/>
    </cofactor>
</comment>
<dbReference type="PANTHER" id="PTHR11845">
    <property type="entry name" value="5'-DEOXYNUCLEOTIDASE HDDC2"/>
    <property type="match status" value="1"/>
</dbReference>
<evidence type="ECO:0000256" key="3">
    <source>
        <dbReference type="ARBA" id="ARBA00001941"/>
    </source>
</evidence>
<comment type="cofactor">
    <cofactor evidence="2">
        <name>Mn(2+)</name>
        <dbReference type="ChEBI" id="CHEBI:29035"/>
    </cofactor>
</comment>
<dbReference type="Pfam" id="PF13023">
    <property type="entry name" value="HD_3"/>
    <property type="match status" value="1"/>
</dbReference>
<feature type="compositionally biased region" description="Basic and acidic residues" evidence="14">
    <location>
        <begin position="184"/>
        <end position="202"/>
    </location>
</feature>
<gene>
    <name evidence="16" type="ORF">GSLYS_00011174001</name>
</gene>
<keyword evidence="11" id="KW-0378">Hydrolase</keyword>
<reference evidence="16 17" key="1">
    <citation type="submission" date="2024-04" db="EMBL/GenBank/DDBJ databases">
        <authorList>
            <consortium name="Genoscope - CEA"/>
            <person name="William W."/>
        </authorList>
    </citation>
    <scope>NUCLEOTIDE SEQUENCE [LARGE SCALE GENOMIC DNA]</scope>
</reference>
<protein>
    <recommendedName>
        <fullName evidence="9">5'-deoxynucleotidase HDDC2</fullName>
        <ecNumber evidence="8">3.1.3.89</ecNumber>
    </recommendedName>
    <alternativeName>
        <fullName evidence="13">HD domain-containing protein 2</fullName>
    </alternativeName>
</protein>
<evidence type="ECO:0000256" key="8">
    <source>
        <dbReference type="ARBA" id="ARBA00012964"/>
    </source>
</evidence>
<evidence type="ECO:0000256" key="7">
    <source>
        <dbReference type="ARBA" id="ARBA00011738"/>
    </source>
</evidence>
<dbReference type="EC" id="3.1.3.89" evidence="8"/>
<comment type="function">
    <text evidence="5">Catalyzes the dephosphorylation of the nucleoside 5'-monophosphates deoxyadenosine monophosphate (dAMP), deoxycytidine monophosphate (dCMP), deoxyguanosine monophosphate (dGMP) and deoxythymidine monophosphate (dTMP).</text>
</comment>
<dbReference type="GO" id="GO:0046872">
    <property type="term" value="F:metal ion binding"/>
    <property type="evidence" value="ECO:0007669"/>
    <property type="project" value="UniProtKB-KW"/>
</dbReference>
<name>A0AAV2HT07_LYMST</name>
<evidence type="ECO:0000256" key="5">
    <source>
        <dbReference type="ARBA" id="ARBA00004074"/>
    </source>
</evidence>
<dbReference type="GO" id="GO:0002953">
    <property type="term" value="F:5'-deoxynucleotidase activity"/>
    <property type="evidence" value="ECO:0007669"/>
    <property type="project" value="UniProtKB-EC"/>
</dbReference>
<evidence type="ECO:0000256" key="1">
    <source>
        <dbReference type="ARBA" id="ARBA00001638"/>
    </source>
</evidence>
<proteinExistence type="inferred from homology"/>
<dbReference type="InterPro" id="IPR003607">
    <property type="entry name" value="HD/PDEase_dom"/>
</dbReference>
<comment type="similarity">
    <text evidence="6">Belongs to the HDDC2 family.</text>
</comment>
<feature type="region of interest" description="Disordered" evidence="14">
    <location>
        <begin position="184"/>
        <end position="225"/>
    </location>
</feature>
<dbReference type="GO" id="GO:0005737">
    <property type="term" value="C:cytoplasm"/>
    <property type="evidence" value="ECO:0007669"/>
    <property type="project" value="TreeGrafter"/>
</dbReference>
<evidence type="ECO:0000256" key="11">
    <source>
        <dbReference type="ARBA" id="ARBA00022801"/>
    </source>
</evidence>
<dbReference type="Gene3D" id="1.10.3210.10">
    <property type="entry name" value="Hypothetical protein af1432"/>
    <property type="match status" value="1"/>
</dbReference>
<evidence type="ECO:0000313" key="17">
    <source>
        <dbReference type="Proteomes" id="UP001497497"/>
    </source>
</evidence>
<dbReference type="FunFam" id="1.10.3210.10:FF:000011">
    <property type="entry name" value="HD domain-containing protein 2"/>
    <property type="match status" value="1"/>
</dbReference>
<dbReference type="InterPro" id="IPR039356">
    <property type="entry name" value="YfbR/HDDC2"/>
</dbReference>
<dbReference type="SUPFAM" id="SSF109604">
    <property type="entry name" value="HD-domain/PDEase-like"/>
    <property type="match status" value="1"/>
</dbReference>
<organism evidence="16 17">
    <name type="scientific">Lymnaea stagnalis</name>
    <name type="common">Great pond snail</name>
    <name type="synonym">Helix stagnalis</name>
    <dbReference type="NCBI Taxonomy" id="6523"/>
    <lineage>
        <taxon>Eukaryota</taxon>
        <taxon>Metazoa</taxon>
        <taxon>Spiralia</taxon>
        <taxon>Lophotrochozoa</taxon>
        <taxon>Mollusca</taxon>
        <taxon>Gastropoda</taxon>
        <taxon>Heterobranchia</taxon>
        <taxon>Euthyneura</taxon>
        <taxon>Panpulmonata</taxon>
        <taxon>Hygrophila</taxon>
        <taxon>Lymnaeoidea</taxon>
        <taxon>Lymnaeidae</taxon>
        <taxon>Lymnaea</taxon>
    </lineage>
</organism>
<dbReference type="SMART" id="SM00471">
    <property type="entry name" value="HDc"/>
    <property type="match status" value="1"/>
</dbReference>
<sequence length="225" mass="25962">MASNFSKFFEYMKLIGHLKQVERTGWVRNSVKNPESVAEHMYRMAMMAFALPSNSGLDRDKCIKIALVHDMAESVVGDLTPWCGVSKDEKSKREKDATHHMSSLVSEEAGQEMYQLWLEYEDQTSPEAKFVKDLDKFEMLFQAYEYENQLSKPKSLQEFFDHTLGKYTFSTELVNDWTKELVCQRDDSEPTLKGTPDGKSERSSLPSPPLLKKRILEQKSEEALQ</sequence>
<comment type="caution">
    <text evidence="16">The sequence shown here is derived from an EMBL/GenBank/DDBJ whole genome shotgun (WGS) entry which is preliminary data.</text>
</comment>
<evidence type="ECO:0000259" key="15">
    <source>
        <dbReference type="PROSITE" id="PS51831"/>
    </source>
</evidence>
<keyword evidence="12" id="KW-0460">Magnesium</keyword>
<dbReference type="CDD" id="cd00077">
    <property type="entry name" value="HDc"/>
    <property type="match status" value="1"/>
</dbReference>
<dbReference type="InterPro" id="IPR006674">
    <property type="entry name" value="HD_domain"/>
</dbReference>
<feature type="domain" description="HD" evidence="15">
    <location>
        <begin position="37"/>
        <end position="140"/>
    </location>
</feature>
<evidence type="ECO:0000256" key="14">
    <source>
        <dbReference type="SAM" id="MobiDB-lite"/>
    </source>
</evidence>
<evidence type="ECO:0000256" key="2">
    <source>
        <dbReference type="ARBA" id="ARBA00001936"/>
    </source>
</evidence>
<dbReference type="PANTHER" id="PTHR11845:SF13">
    <property type="entry name" value="5'-DEOXYNUCLEOTIDASE HDDC2"/>
    <property type="match status" value="1"/>
</dbReference>